<dbReference type="NCBIfam" id="NF006739">
    <property type="entry name" value="PRK09267.1-5"/>
    <property type="match status" value="1"/>
</dbReference>
<dbReference type="Pfam" id="PF00258">
    <property type="entry name" value="Flavodoxin_1"/>
    <property type="match status" value="1"/>
</dbReference>
<evidence type="ECO:0000313" key="10">
    <source>
        <dbReference type="Proteomes" id="UP000266089"/>
    </source>
</evidence>
<sequence>MKIAIFYGSTYGNTAAAAEKLSLYLGQMGLEHDLKDIAHSQVEELVAYDKLLLGCSTWNIGELQDDWQAQWSRLERLDFHGKQVALFGAGDQLGYGDSFQDALGILADMLEERGAELVGFWSVEGYEHFKSRGQRGEHFVGLALDDDNQPHLTDTRIQRWVAQVVQEMGLIAGVRG</sequence>
<dbReference type="PANTHER" id="PTHR42809">
    <property type="entry name" value="FLAVODOXIN 2"/>
    <property type="match status" value="1"/>
</dbReference>
<dbReference type="InterPro" id="IPR001226">
    <property type="entry name" value="Flavodoxin_CS"/>
</dbReference>
<dbReference type="EMBL" id="QWKX01000062">
    <property type="protein sequence ID" value="RIH75609.1"/>
    <property type="molecule type" value="Genomic_DNA"/>
</dbReference>
<evidence type="ECO:0000313" key="9">
    <source>
        <dbReference type="EMBL" id="RIH75609.1"/>
    </source>
</evidence>
<evidence type="ECO:0000256" key="2">
    <source>
        <dbReference type="ARBA" id="ARBA00005267"/>
    </source>
</evidence>
<dbReference type="Proteomes" id="UP000266089">
    <property type="component" value="Unassembled WGS sequence"/>
</dbReference>
<dbReference type="GO" id="GO:0010181">
    <property type="term" value="F:FMN binding"/>
    <property type="evidence" value="ECO:0007669"/>
    <property type="project" value="UniProtKB-UniRule"/>
</dbReference>
<dbReference type="AlphaFoldDB" id="A0A399DVA7"/>
<accession>A0A399DVA7</accession>
<dbReference type="PIRSF" id="PIRSF038996">
    <property type="entry name" value="FldA"/>
    <property type="match status" value="1"/>
</dbReference>
<reference evidence="9 10" key="1">
    <citation type="submission" date="2018-08" db="EMBL/GenBank/DDBJ databases">
        <title>Meiothermus cateniformans JCM 15151 genome sequencing project.</title>
        <authorList>
            <person name="Da Costa M.S."/>
            <person name="Albuquerque L."/>
            <person name="Raposo P."/>
            <person name="Froufe H.J.C."/>
            <person name="Barroso C.S."/>
            <person name="Egas C."/>
        </authorList>
    </citation>
    <scope>NUCLEOTIDE SEQUENCE [LARGE SCALE GENOMIC DNA]</scope>
    <source>
        <strain evidence="9 10">JCM 15151</strain>
    </source>
</reference>
<evidence type="ECO:0000256" key="3">
    <source>
        <dbReference type="ARBA" id="ARBA00022448"/>
    </source>
</evidence>
<evidence type="ECO:0000256" key="1">
    <source>
        <dbReference type="ARBA" id="ARBA00001917"/>
    </source>
</evidence>
<comment type="function">
    <text evidence="7">Low-potential electron donor to a number of redox enzymes.</text>
</comment>
<dbReference type="InterPro" id="IPR029039">
    <property type="entry name" value="Flavoprotein-like_sf"/>
</dbReference>
<evidence type="ECO:0000259" key="8">
    <source>
        <dbReference type="PROSITE" id="PS50902"/>
    </source>
</evidence>
<name>A0A399DVA7_9DEIN</name>
<dbReference type="SUPFAM" id="SSF52218">
    <property type="entry name" value="Flavoproteins"/>
    <property type="match status" value="1"/>
</dbReference>
<dbReference type="InterPro" id="IPR050619">
    <property type="entry name" value="Flavodoxin"/>
</dbReference>
<keyword evidence="4 7" id="KW-0285">Flavoprotein</keyword>
<comment type="caution">
    <text evidence="9">The sequence shown here is derived from an EMBL/GenBank/DDBJ whole genome shotgun (WGS) entry which is preliminary data.</text>
</comment>
<comment type="cofactor">
    <cofactor evidence="1 7">
        <name>FMN</name>
        <dbReference type="ChEBI" id="CHEBI:58210"/>
    </cofactor>
</comment>
<dbReference type="NCBIfam" id="TIGR01752">
    <property type="entry name" value="flav_long"/>
    <property type="match status" value="1"/>
</dbReference>
<dbReference type="Gene3D" id="3.40.50.360">
    <property type="match status" value="1"/>
</dbReference>
<evidence type="ECO:0000256" key="6">
    <source>
        <dbReference type="ARBA" id="ARBA00022982"/>
    </source>
</evidence>
<dbReference type="RefSeq" id="WP_119361735.1">
    <property type="nucleotide sequence ID" value="NZ_JBHSXZ010000008.1"/>
</dbReference>
<gene>
    <name evidence="9" type="primary">isiB</name>
    <name evidence="9" type="ORF">Mcate_02147</name>
</gene>
<keyword evidence="3 7" id="KW-0813">Transport</keyword>
<keyword evidence="5 7" id="KW-0288">FMN</keyword>
<evidence type="ECO:0000256" key="7">
    <source>
        <dbReference type="PIRNR" id="PIRNR038996"/>
    </source>
</evidence>
<dbReference type="GO" id="GO:0009055">
    <property type="term" value="F:electron transfer activity"/>
    <property type="evidence" value="ECO:0007669"/>
    <property type="project" value="UniProtKB-UniRule"/>
</dbReference>
<protein>
    <recommendedName>
        <fullName evidence="7">Flavodoxin</fullName>
    </recommendedName>
</protein>
<evidence type="ECO:0000256" key="4">
    <source>
        <dbReference type="ARBA" id="ARBA00022630"/>
    </source>
</evidence>
<feature type="domain" description="Flavodoxin-like" evidence="8">
    <location>
        <begin position="3"/>
        <end position="165"/>
    </location>
</feature>
<dbReference type="OrthoDB" id="9790745at2"/>
<dbReference type="PROSITE" id="PS00201">
    <property type="entry name" value="FLAVODOXIN"/>
    <property type="match status" value="1"/>
</dbReference>
<dbReference type="InterPro" id="IPR008254">
    <property type="entry name" value="Flavodoxin/NO_synth"/>
</dbReference>
<proteinExistence type="inferred from homology"/>
<dbReference type="InterPro" id="IPR010086">
    <property type="entry name" value="Flavodoxin_lc"/>
</dbReference>
<dbReference type="NCBIfam" id="NF006736">
    <property type="entry name" value="PRK09267.1-2"/>
    <property type="match status" value="1"/>
</dbReference>
<evidence type="ECO:0000256" key="5">
    <source>
        <dbReference type="ARBA" id="ARBA00022643"/>
    </source>
</evidence>
<organism evidence="9 10">
    <name type="scientific">Meiothermus taiwanensis</name>
    <dbReference type="NCBI Taxonomy" id="172827"/>
    <lineage>
        <taxon>Bacteria</taxon>
        <taxon>Thermotogati</taxon>
        <taxon>Deinococcota</taxon>
        <taxon>Deinococci</taxon>
        <taxon>Thermales</taxon>
        <taxon>Thermaceae</taxon>
        <taxon>Meiothermus</taxon>
    </lineage>
</organism>
<keyword evidence="6 7" id="KW-0249">Electron transport</keyword>
<dbReference type="PROSITE" id="PS50902">
    <property type="entry name" value="FLAVODOXIN_LIKE"/>
    <property type="match status" value="1"/>
</dbReference>
<comment type="similarity">
    <text evidence="2 7">Belongs to the flavodoxin family.</text>
</comment>
<dbReference type="PANTHER" id="PTHR42809:SF1">
    <property type="entry name" value="FLAVODOXIN 1"/>
    <property type="match status" value="1"/>
</dbReference>